<evidence type="ECO:0000313" key="3">
    <source>
        <dbReference type="Proteomes" id="UP001482620"/>
    </source>
</evidence>
<organism evidence="2 3">
    <name type="scientific">Ilyodon furcidens</name>
    <name type="common">goldbreast splitfin</name>
    <dbReference type="NCBI Taxonomy" id="33524"/>
    <lineage>
        <taxon>Eukaryota</taxon>
        <taxon>Metazoa</taxon>
        <taxon>Chordata</taxon>
        <taxon>Craniata</taxon>
        <taxon>Vertebrata</taxon>
        <taxon>Euteleostomi</taxon>
        <taxon>Actinopterygii</taxon>
        <taxon>Neopterygii</taxon>
        <taxon>Teleostei</taxon>
        <taxon>Neoteleostei</taxon>
        <taxon>Acanthomorphata</taxon>
        <taxon>Ovalentaria</taxon>
        <taxon>Atherinomorphae</taxon>
        <taxon>Cyprinodontiformes</taxon>
        <taxon>Goodeidae</taxon>
        <taxon>Ilyodon</taxon>
    </lineage>
</organism>
<reference evidence="2 3" key="1">
    <citation type="submission" date="2021-06" db="EMBL/GenBank/DDBJ databases">
        <authorList>
            <person name="Palmer J.M."/>
        </authorList>
    </citation>
    <scope>NUCLEOTIDE SEQUENCE [LARGE SCALE GENOMIC DNA]</scope>
    <source>
        <strain evidence="3">if_2019</strain>
        <tissue evidence="2">Muscle</tissue>
    </source>
</reference>
<evidence type="ECO:0000256" key="1">
    <source>
        <dbReference type="SAM" id="Phobius"/>
    </source>
</evidence>
<gene>
    <name evidence="2" type="ORF">ILYODFUR_034873</name>
</gene>
<evidence type="ECO:0000313" key="2">
    <source>
        <dbReference type="EMBL" id="MEQ2257440.1"/>
    </source>
</evidence>
<dbReference type="EMBL" id="JAHRIQ010110701">
    <property type="protein sequence ID" value="MEQ2257440.1"/>
    <property type="molecule type" value="Genomic_DNA"/>
</dbReference>
<keyword evidence="1" id="KW-0472">Membrane</keyword>
<accession>A0ABV0VJL0</accession>
<protein>
    <submittedName>
        <fullName evidence="2">Uncharacterized protein</fullName>
    </submittedName>
</protein>
<dbReference type="Proteomes" id="UP001482620">
    <property type="component" value="Unassembled WGS sequence"/>
</dbReference>
<keyword evidence="1" id="KW-0812">Transmembrane</keyword>
<keyword evidence="3" id="KW-1185">Reference proteome</keyword>
<comment type="caution">
    <text evidence="2">The sequence shown here is derived from an EMBL/GenBank/DDBJ whole genome shotgun (WGS) entry which is preliminary data.</text>
</comment>
<feature type="transmembrane region" description="Helical" evidence="1">
    <location>
        <begin position="31"/>
        <end position="49"/>
    </location>
</feature>
<feature type="transmembrane region" description="Helical" evidence="1">
    <location>
        <begin position="87"/>
        <end position="107"/>
    </location>
</feature>
<name>A0ABV0VJL0_9TELE</name>
<proteinExistence type="predicted"/>
<keyword evidence="1" id="KW-1133">Transmembrane helix</keyword>
<sequence>MNQLWLTHPAAVKLHYSAKKPPLQCSCDSPWPVFITFLSHMFFILWFTAPTCSYTVTKEVNHQVVIKIFKWFSRTSLEITWRKKQGLFLYCFFFHLFLQFVLCFWLFSQTFVVFFPPPLLKVCDHTSEPKSLESI</sequence>